<name>T1C1J8_9ZZZZ</name>
<accession>T1C1J8</accession>
<dbReference type="PANTHER" id="PTHR43185:SF1">
    <property type="entry name" value="FE(2+) TRANSPORTER FEOB"/>
    <property type="match status" value="1"/>
</dbReference>
<reference evidence="3" key="1">
    <citation type="submission" date="2013-08" db="EMBL/GenBank/DDBJ databases">
        <authorList>
            <person name="Mendez C."/>
            <person name="Richter M."/>
            <person name="Ferrer M."/>
            <person name="Sanchez J."/>
        </authorList>
    </citation>
    <scope>NUCLEOTIDE SEQUENCE</scope>
</reference>
<keyword evidence="1" id="KW-1133">Transmembrane helix</keyword>
<feature type="domain" description="Nucleoside transporter/FeoB GTPase Gate" evidence="2">
    <location>
        <begin position="79"/>
        <end position="174"/>
    </location>
</feature>
<dbReference type="AlphaFoldDB" id="T1C1J8"/>
<dbReference type="Pfam" id="PF07670">
    <property type="entry name" value="Gate"/>
    <property type="match status" value="1"/>
</dbReference>
<dbReference type="EMBL" id="AUZX01001343">
    <property type="protein sequence ID" value="EQD79346.1"/>
    <property type="molecule type" value="Genomic_DNA"/>
</dbReference>
<keyword evidence="1" id="KW-0812">Transmembrane</keyword>
<evidence type="ECO:0000313" key="3">
    <source>
        <dbReference type="EMBL" id="EQD79346.1"/>
    </source>
</evidence>
<protein>
    <submittedName>
        <fullName evidence="3">Ferrous iron transport protein B</fullName>
    </submittedName>
</protein>
<keyword evidence="1" id="KW-0472">Membrane</keyword>
<organism evidence="3">
    <name type="scientific">mine drainage metagenome</name>
    <dbReference type="NCBI Taxonomy" id="410659"/>
    <lineage>
        <taxon>unclassified sequences</taxon>
        <taxon>metagenomes</taxon>
        <taxon>ecological metagenomes</taxon>
    </lineage>
</organism>
<dbReference type="PANTHER" id="PTHR43185">
    <property type="entry name" value="FERROUS IRON TRANSPORT PROTEIN B"/>
    <property type="match status" value="1"/>
</dbReference>
<feature type="transmembrane region" description="Helical" evidence="1">
    <location>
        <begin position="72"/>
        <end position="97"/>
    </location>
</feature>
<sequence>MSLLEERLDRVLLHPVAGLLILAGMLLLMFQAVFAWAAPLMDTIEWSVNALGAWVRAVMPPGALTSLLGDGIIAGAGSVLVFLPQILILFLFILVLEESGYLPRAAFLLDRLMRGAGLSGRAFIPLLSSFACAVPGIMATRSIENPRERMATIMVAPLMTCSARLPIYALLIAAFVPQRTVWRMFNLQGLVLFMLYAAGIVSALLVAF</sequence>
<dbReference type="InterPro" id="IPR050860">
    <property type="entry name" value="FeoB_GTPase"/>
</dbReference>
<comment type="caution">
    <text evidence="3">The sequence shown here is derived from an EMBL/GenBank/DDBJ whole genome shotgun (WGS) entry which is preliminary data.</text>
</comment>
<feature type="transmembrane region" description="Helical" evidence="1">
    <location>
        <begin position="118"/>
        <end position="138"/>
    </location>
</feature>
<evidence type="ECO:0000259" key="2">
    <source>
        <dbReference type="Pfam" id="PF07670"/>
    </source>
</evidence>
<reference evidence="3" key="2">
    <citation type="journal article" date="2014" name="ISME J.">
        <title>Microbial stratification in low pH oxic and suboxic macroscopic growths along an acid mine drainage.</title>
        <authorList>
            <person name="Mendez-Garcia C."/>
            <person name="Mesa V."/>
            <person name="Sprenger R.R."/>
            <person name="Richter M."/>
            <person name="Diez M.S."/>
            <person name="Solano J."/>
            <person name="Bargiela R."/>
            <person name="Golyshina O.V."/>
            <person name="Manteca A."/>
            <person name="Ramos J.L."/>
            <person name="Gallego J.R."/>
            <person name="Llorente I."/>
            <person name="Martins Dos Santos V.A."/>
            <person name="Jensen O.N."/>
            <person name="Pelaez A.I."/>
            <person name="Sanchez J."/>
            <person name="Ferrer M."/>
        </authorList>
    </citation>
    <scope>NUCLEOTIDE SEQUENCE</scope>
</reference>
<dbReference type="GO" id="GO:0005886">
    <property type="term" value="C:plasma membrane"/>
    <property type="evidence" value="ECO:0007669"/>
    <property type="project" value="TreeGrafter"/>
</dbReference>
<evidence type="ECO:0000256" key="1">
    <source>
        <dbReference type="SAM" id="Phobius"/>
    </source>
</evidence>
<proteinExistence type="predicted"/>
<feature type="transmembrane region" description="Helical" evidence="1">
    <location>
        <begin position="12"/>
        <end position="38"/>
    </location>
</feature>
<feature type="transmembrane region" description="Helical" evidence="1">
    <location>
        <begin position="187"/>
        <end position="207"/>
    </location>
</feature>
<feature type="transmembrane region" description="Helical" evidence="1">
    <location>
        <begin position="150"/>
        <end position="175"/>
    </location>
</feature>
<gene>
    <name evidence="3" type="ORF">B1A_01785</name>
</gene>
<feature type="non-terminal residue" evidence="3">
    <location>
        <position position="208"/>
    </location>
</feature>
<dbReference type="GO" id="GO:0015093">
    <property type="term" value="F:ferrous iron transmembrane transporter activity"/>
    <property type="evidence" value="ECO:0007669"/>
    <property type="project" value="TreeGrafter"/>
</dbReference>
<dbReference type="InterPro" id="IPR011642">
    <property type="entry name" value="Gate_dom"/>
</dbReference>